<reference evidence="2" key="2">
    <citation type="submission" date="2022-10" db="EMBL/GenBank/DDBJ databases">
        <authorList>
            <consortium name="ENA_rothamsted_submissions"/>
            <consortium name="culmorum"/>
            <person name="King R."/>
        </authorList>
    </citation>
    <scope>NUCLEOTIDE SEQUENCE</scope>
</reference>
<gene>
    <name evidence="2" type="ORF">CHIRRI_LOCUS12982</name>
</gene>
<name>A0A9N9S5Y7_9DIPT</name>
<dbReference type="OrthoDB" id="10568668at2759"/>
<evidence type="ECO:0000256" key="1">
    <source>
        <dbReference type="SAM" id="SignalP"/>
    </source>
</evidence>
<feature type="chain" id="PRO_5040507908" evidence="1">
    <location>
        <begin position="21"/>
        <end position="111"/>
    </location>
</feature>
<dbReference type="AlphaFoldDB" id="A0A9N9S5Y7"/>
<dbReference type="Proteomes" id="UP001153620">
    <property type="component" value="Chromosome 4"/>
</dbReference>
<keyword evidence="1" id="KW-0732">Signal</keyword>
<accession>A0A9N9S5Y7</accession>
<organism evidence="2 3">
    <name type="scientific">Chironomus riparius</name>
    <dbReference type="NCBI Taxonomy" id="315576"/>
    <lineage>
        <taxon>Eukaryota</taxon>
        <taxon>Metazoa</taxon>
        <taxon>Ecdysozoa</taxon>
        <taxon>Arthropoda</taxon>
        <taxon>Hexapoda</taxon>
        <taxon>Insecta</taxon>
        <taxon>Pterygota</taxon>
        <taxon>Neoptera</taxon>
        <taxon>Endopterygota</taxon>
        <taxon>Diptera</taxon>
        <taxon>Nematocera</taxon>
        <taxon>Chironomoidea</taxon>
        <taxon>Chironomidae</taxon>
        <taxon>Chironominae</taxon>
        <taxon>Chironomus</taxon>
    </lineage>
</organism>
<feature type="signal peptide" evidence="1">
    <location>
        <begin position="1"/>
        <end position="20"/>
    </location>
</feature>
<proteinExistence type="predicted"/>
<sequence>MKSSIVALIAIISTLAFISAQPPPPIPPPVLEKINHISNFINNFSGTREELEKALIANMDKEHGKDMAPNFPPEKIQMFIDMVASKINSKVMSGDDFKAFTNKQISGRQGA</sequence>
<protein>
    <submittedName>
        <fullName evidence="2">Uncharacterized protein</fullName>
    </submittedName>
</protein>
<dbReference type="EMBL" id="OU895880">
    <property type="protein sequence ID" value="CAG9810165.1"/>
    <property type="molecule type" value="Genomic_DNA"/>
</dbReference>
<reference evidence="2" key="1">
    <citation type="submission" date="2022-01" db="EMBL/GenBank/DDBJ databases">
        <authorList>
            <person name="King R."/>
        </authorList>
    </citation>
    <scope>NUCLEOTIDE SEQUENCE</scope>
</reference>
<evidence type="ECO:0000313" key="2">
    <source>
        <dbReference type="EMBL" id="CAG9810165.1"/>
    </source>
</evidence>
<keyword evidence="3" id="KW-1185">Reference proteome</keyword>
<evidence type="ECO:0000313" key="3">
    <source>
        <dbReference type="Proteomes" id="UP001153620"/>
    </source>
</evidence>